<evidence type="ECO:0000256" key="5">
    <source>
        <dbReference type="ARBA" id="ARBA00022605"/>
    </source>
</evidence>
<evidence type="ECO:0000256" key="4">
    <source>
        <dbReference type="ARBA" id="ARBA00022598"/>
    </source>
</evidence>
<evidence type="ECO:0000256" key="7">
    <source>
        <dbReference type="ARBA" id="ARBA00022840"/>
    </source>
</evidence>
<keyword evidence="17" id="KW-1185">Reference proteome</keyword>
<dbReference type="Pfam" id="PF00733">
    <property type="entry name" value="Asn_synthase"/>
    <property type="match status" value="2"/>
</dbReference>
<evidence type="ECO:0000313" key="17">
    <source>
        <dbReference type="Proteomes" id="UP000085678"/>
    </source>
</evidence>
<dbReference type="PANTHER" id="PTHR11772:SF23">
    <property type="entry name" value="ASPARAGINE SYNTHETASE [GLUTAMINE-HYDROLYZING]"/>
    <property type="match status" value="1"/>
</dbReference>
<dbReference type="InterPro" id="IPR050795">
    <property type="entry name" value="Asn_Synthetase"/>
</dbReference>
<dbReference type="AlphaFoldDB" id="A0A1S3JAX5"/>
<evidence type="ECO:0000256" key="3">
    <source>
        <dbReference type="ARBA" id="ARBA00021389"/>
    </source>
</evidence>
<dbReference type="PANTHER" id="PTHR11772">
    <property type="entry name" value="ASPARAGINE SYNTHETASE"/>
    <property type="match status" value="1"/>
</dbReference>
<dbReference type="InterPro" id="IPR033738">
    <property type="entry name" value="AsnB_N"/>
</dbReference>
<dbReference type="InterPro" id="IPR014729">
    <property type="entry name" value="Rossmann-like_a/b/a_fold"/>
</dbReference>
<evidence type="ECO:0000256" key="6">
    <source>
        <dbReference type="ARBA" id="ARBA00022741"/>
    </source>
</evidence>
<dbReference type="GO" id="GO:0004066">
    <property type="term" value="F:asparagine synthase (glutamine-hydrolyzing) activity"/>
    <property type="evidence" value="ECO:0007669"/>
    <property type="project" value="UniProtKB-EC"/>
</dbReference>
<dbReference type="CDD" id="cd00712">
    <property type="entry name" value="AsnB"/>
    <property type="match status" value="1"/>
</dbReference>
<dbReference type="SUPFAM" id="SSF52402">
    <property type="entry name" value="Adenine nucleotide alpha hydrolases-like"/>
    <property type="match status" value="1"/>
</dbReference>
<evidence type="ECO:0000256" key="1">
    <source>
        <dbReference type="ARBA" id="ARBA00005187"/>
    </source>
</evidence>
<dbReference type="GO" id="GO:0070981">
    <property type="term" value="P:L-asparagine biosynthetic process"/>
    <property type="evidence" value="ECO:0007669"/>
    <property type="project" value="UniProtKB-UniPathway"/>
</dbReference>
<keyword evidence="4" id="KW-0436">Ligase</keyword>
<dbReference type="Gene3D" id="3.60.20.10">
    <property type="entry name" value="Glutamine Phosphoribosylpyrophosphate, subunit 1, domain 1"/>
    <property type="match status" value="1"/>
</dbReference>
<feature type="active site" description="For GATase activity" evidence="13">
    <location>
        <position position="2"/>
    </location>
</feature>
<dbReference type="Pfam" id="PF13537">
    <property type="entry name" value="GATase_7"/>
    <property type="match status" value="1"/>
</dbReference>
<dbReference type="OrthoDB" id="409189at2759"/>
<proteinExistence type="predicted"/>
<dbReference type="KEGG" id="lak:106171665"/>
<accession>A0A1S3JAX5</accession>
<dbReference type="InterPro" id="IPR001962">
    <property type="entry name" value="Asn_synthase"/>
</dbReference>
<dbReference type="OMA" id="YGDFYLA"/>
<feature type="binding site" evidence="14">
    <location>
        <position position="97"/>
    </location>
    <ligand>
        <name>L-glutamine</name>
        <dbReference type="ChEBI" id="CHEBI:58359"/>
    </ligand>
</feature>
<comment type="catalytic activity">
    <reaction evidence="11">
        <text>L-aspartate + L-glutamine + ATP + H2O = L-asparagine + L-glutamate + AMP + diphosphate + H(+)</text>
        <dbReference type="Rhea" id="RHEA:12228"/>
        <dbReference type="ChEBI" id="CHEBI:15377"/>
        <dbReference type="ChEBI" id="CHEBI:15378"/>
        <dbReference type="ChEBI" id="CHEBI:29985"/>
        <dbReference type="ChEBI" id="CHEBI:29991"/>
        <dbReference type="ChEBI" id="CHEBI:30616"/>
        <dbReference type="ChEBI" id="CHEBI:33019"/>
        <dbReference type="ChEBI" id="CHEBI:58048"/>
        <dbReference type="ChEBI" id="CHEBI:58359"/>
        <dbReference type="ChEBI" id="CHEBI:456215"/>
        <dbReference type="EC" id="6.3.5.4"/>
    </reaction>
</comment>
<dbReference type="GO" id="GO:0005524">
    <property type="term" value="F:ATP binding"/>
    <property type="evidence" value="ECO:0007669"/>
    <property type="project" value="UniProtKB-KW"/>
</dbReference>
<dbReference type="PROSITE" id="PS51278">
    <property type="entry name" value="GATASE_TYPE_2"/>
    <property type="match status" value="1"/>
</dbReference>
<evidence type="ECO:0000256" key="11">
    <source>
        <dbReference type="ARBA" id="ARBA00048741"/>
    </source>
</evidence>
<dbReference type="CDD" id="cd01991">
    <property type="entry name" value="Asn_synthase_B_C"/>
    <property type="match status" value="1"/>
</dbReference>
<dbReference type="InterPro" id="IPR006426">
    <property type="entry name" value="Asn_synth_AEB"/>
</dbReference>
<dbReference type="RefSeq" id="XP_013407555.1">
    <property type="nucleotide sequence ID" value="XM_013552101.1"/>
</dbReference>
<dbReference type="PIRSF" id="PIRSF001589">
    <property type="entry name" value="Asn_synthetase_glu-h"/>
    <property type="match status" value="1"/>
</dbReference>
<dbReference type="Gene3D" id="3.40.50.620">
    <property type="entry name" value="HUPs"/>
    <property type="match status" value="1"/>
</dbReference>
<evidence type="ECO:0000256" key="14">
    <source>
        <dbReference type="PIRSR" id="PIRSR001589-2"/>
    </source>
</evidence>
<reference evidence="18" key="1">
    <citation type="submission" date="2025-08" db="UniProtKB">
        <authorList>
            <consortium name="RefSeq"/>
        </authorList>
    </citation>
    <scope>IDENTIFICATION</scope>
    <source>
        <tissue evidence="18">Gonads</tissue>
    </source>
</reference>
<evidence type="ECO:0000256" key="10">
    <source>
        <dbReference type="ARBA" id="ARBA00030234"/>
    </source>
</evidence>
<evidence type="ECO:0000256" key="9">
    <source>
        <dbReference type="ARBA" id="ARBA00022962"/>
    </source>
</evidence>
<keyword evidence="6 12" id="KW-0547">Nucleotide-binding</keyword>
<name>A0A1S3JAX5_LINAN</name>
<evidence type="ECO:0000256" key="13">
    <source>
        <dbReference type="PIRSR" id="PIRSR001589-1"/>
    </source>
</evidence>
<evidence type="ECO:0000256" key="8">
    <source>
        <dbReference type="ARBA" id="ARBA00022888"/>
    </source>
</evidence>
<dbReference type="GeneID" id="106171665"/>
<feature type="binding site" evidence="14">
    <location>
        <begin position="355"/>
        <end position="356"/>
    </location>
    <ligand>
        <name>ATP</name>
        <dbReference type="ChEBI" id="CHEBI:30616"/>
    </ligand>
</feature>
<dbReference type="InterPro" id="IPR029055">
    <property type="entry name" value="Ntn_hydrolases_N"/>
</dbReference>
<keyword evidence="8 13" id="KW-0061">Asparagine biosynthesis</keyword>
<organism evidence="17 18">
    <name type="scientific">Lingula anatina</name>
    <name type="common">Brachiopod</name>
    <name type="synonym">Lingula unguis</name>
    <dbReference type="NCBI Taxonomy" id="7574"/>
    <lineage>
        <taxon>Eukaryota</taxon>
        <taxon>Metazoa</taxon>
        <taxon>Spiralia</taxon>
        <taxon>Lophotrochozoa</taxon>
        <taxon>Brachiopoda</taxon>
        <taxon>Linguliformea</taxon>
        <taxon>Lingulata</taxon>
        <taxon>Lingulida</taxon>
        <taxon>Linguloidea</taxon>
        <taxon>Lingulidae</taxon>
        <taxon>Lingula</taxon>
    </lineage>
</organism>
<evidence type="ECO:0000313" key="18">
    <source>
        <dbReference type="RefSeq" id="XP_013407555.1"/>
    </source>
</evidence>
<protein>
    <recommendedName>
        <fullName evidence="3">Asparagine synthetase [glutamine-hydrolyzing]</fullName>
        <ecNumber evidence="2">6.3.5.4</ecNumber>
    </recommendedName>
    <alternativeName>
        <fullName evidence="10">Glutamine-dependent asparagine synthetase</fullName>
    </alternativeName>
</protein>
<dbReference type="Proteomes" id="UP000085678">
    <property type="component" value="Unplaced"/>
</dbReference>
<dbReference type="InParanoid" id="A0A1S3JAX5"/>
<dbReference type="UniPathway" id="UPA00134">
    <property type="reaction ID" value="UER00195"/>
</dbReference>
<dbReference type="GO" id="GO:0005829">
    <property type="term" value="C:cytosol"/>
    <property type="evidence" value="ECO:0007669"/>
    <property type="project" value="TreeGrafter"/>
</dbReference>
<dbReference type="STRING" id="7574.A0A1S3JAX5"/>
<dbReference type="EC" id="6.3.5.4" evidence="2"/>
<dbReference type="InterPro" id="IPR017932">
    <property type="entry name" value="GATase_2_dom"/>
</dbReference>
<evidence type="ECO:0000259" key="16">
    <source>
        <dbReference type="PROSITE" id="PS51278"/>
    </source>
</evidence>
<keyword evidence="5 13" id="KW-0028">Amino-acid biosynthesis</keyword>
<comment type="pathway">
    <text evidence="1">Amino-acid biosynthesis; L-asparagine biosynthesis; L-asparagine from L-aspartate (L-Gln route): step 1/1.</text>
</comment>
<keyword evidence="9 13" id="KW-0315">Glutamine amidotransferase</keyword>
<sequence length="551" mass="62222">MCGIWAIFGSEAKISEQAPNSFTISHRGPDASCVTTINHFTNCCLGFHHLAINDGVFGMQPMRVRSMPHLWMVYNGEIYNCKLLQEEFGFKYQTNCDGEAILHCYNHGGAEFLAKHLDGVFAFCLFDTEKRRVFLGRDTFGVRPAFRLTTEDGFLAVCSEIKGLQNLIHNGAASTIEALSPGHTEEYLLDDDNKARLVDRERFHFQAQPPVYKTIAEPLGNDPLANVRNLMTAAVKKRLMSQRRIGCLLSGGVDSSLVAALVVKSAREVGIDYTIQTFAAGMPGSTDIIAARKVAEYLGTEHHEVIFSEEEGLAALNDMVYHLESYDIITIRGAVGLYFVAKYIREKTDTVVVFSGEGADELYQGYIYFHNAPDVKAADRESRRLLQDLYLFDVLRGDRIISGFGLELRLPFLDHELTSYILSLDPNIRHIVDGIEKHLLRSAFDATGLLPRETLWRPKESFSDGVSSNVRSWHHILREFTDDKVTDADMMNASRKFPHNPPKSKEAFYFRRLFEDFFPGKADLIPYLWMPKWSGETTEPSARNLKAYRTA</sequence>
<keyword evidence="7 12" id="KW-0067">ATP-binding</keyword>
<evidence type="ECO:0000256" key="12">
    <source>
        <dbReference type="PIRNR" id="PIRNR001589"/>
    </source>
</evidence>
<feature type="site" description="Important for beta-aspartyl-AMP intermediate formation" evidence="15">
    <location>
        <position position="357"/>
    </location>
</feature>
<dbReference type="SUPFAM" id="SSF56235">
    <property type="entry name" value="N-terminal nucleophile aminohydrolases (Ntn hydrolases)"/>
    <property type="match status" value="1"/>
</dbReference>
<feature type="binding site" evidence="14">
    <location>
        <position position="248"/>
    </location>
    <ligand>
        <name>ATP</name>
        <dbReference type="ChEBI" id="CHEBI:30616"/>
    </ligand>
</feature>
<gene>
    <name evidence="18" type="primary">LOC106171665</name>
</gene>
<evidence type="ECO:0000256" key="15">
    <source>
        <dbReference type="PIRSR" id="PIRSR001589-3"/>
    </source>
</evidence>
<feature type="domain" description="Glutamine amidotransferase type-2" evidence="16">
    <location>
        <begin position="2"/>
        <end position="190"/>
    </location>
</feature>
<dbReference type="FunCoup" id="A0A1S3JAX5">
    <property type="interactions" value="740"/>
</dbReference>
<dbReference type="NCBIfam" id="TIGR01536">
    <property type="entry name" value="asn_synth_AEB"/>
    <property type="match status" value="1"/>
</dbReference>
<evidence type="ECO:0000256" key="2">
    <source>
        <dbReference type="ARBA" id="ARBA00012737"/>
    </source>
</evidence>